<evidence type="ECO:0000256" key="5">
    <source>
        <dbReference type="ARBA" id="ARBA00023163"/>
    </source>
</evidence>
<dbReference type="PRINTS" id="PR00039">
    <property type="entry name" value="HTHLYSR"/>
</dbReference>
<dbReference type="FunFam" id="1.10.10.10:FF:000001">
    <property type="entry name" value="LysR family transcriptional regulator"/>
    <property type="match status" value="1"/>
</dbReference>
<evidence type="ECO:0000256" key="3">
    <source>
        <dbReference type="ARBA" id="ARBA00023125"/>
    </source>
</evidence>
<dbReference type="CDD" id="cd08411">
    <property type="entry name" value="PBP2_OxyR"/>
    <property type="match status" value="1"/>
</dbReference>
<keyword evidence="5" id="KW-0804">Transcription</keyword>
<dbReference type="Gene3D" id="1.10.10.10">
    <property type="entry name" value="Winged helix-like DNA-binding domain superfamily/Winged helix DNA-binding domain"/>
    <property type="match status" value="1"/>
</dbReference>
<proteinExistence type="inferred from homology"/>
<keyword evidence="10" id="KW-1185">Reference proteome</keyword>
<dbReference type="RefSeq" id="WP_057955361.1">
    <property type="nucleotide sequence ID" value="NZ_KQ556877.1"/>
</dbReference>
<dbReference type="SUPFAM" id="SSF46785">
    <property type="entry name" value="Winged helix' DNA-binding domain"/>
    <property type="match status" value="1"/>
</dbReference>
<evidence type="ECO:0000259" key="6">
    <source>
        <dbReference type="PROSITE" id="PS50931"/>
    </source>
</evidence>
<evidence type="ECO:0000313" key="8">
    <source>
        <dbReference type="EMBL" id="KRT60312.1"/>
    </source>
</evidence>
<evidence type="ECO:0000313" key="10">
    <source>
        <dbReference type="Proteomes" id="UP000051634"/>
    </source>
</evidence>
<evidence type="ECO:0000256" key="1">
    <source>
        <dbReference type="ARBA" id="ARBA00009437"/>
    </source>
</evidence>
<evidence type="ECO:0000313" key="9">
    <source>
        <dbReference type="Proteomes" id="UP000051276"/>
    </source>
</evidence>
<dbReference type="PROSITE" id="PS50931">
    <property type="entry name" value="HTH_LYSR"/>
    <property type="match status" value="1"/>
</dbReference>
<comment type="similarity">
    <text evidence="1">Belongs to the LysR transcriptional regulatory family.</text>
</comment>
<dbReference type="GO" id="GO:0003677">
    <property type="term" value="F:DNA binding"/>
    <property type="evidence" value="ECO:0007669"/>
    <property type="project" value="UniProtKB-KW"/>
</dbReference>
<gene>
    <name evidence="7" type="ORF">Ga0074115_10457</name>
    <name evidence="8" type="ORF">Ga0076813_169315</name>
</gene>
<evidence type="ECO:0000313" key="7">
    <source>
        <dbReference type="EMBL" id="KRT54296.1"/>
    </source>
</evidence>
<dbReference type="PANTHER" id="PTHR30346:SF26">
    <property type="entry name" value="HYDROGEN PEROXIDE-INDUCIBLE GENES ACTIVATOR"/>
    <property type="match status" value="1"/>
</dbReference>
<dbReference type="SUPFAM" id="SSF53850">
    <property type="entry name" value="Periplasmic binding protein-like II"/>
    <property type="match status" value="1"/>
</dbReference>
<dbReference type="EMBL" id="LDXT01000092">
    <property type="protein sequence ID" value="KRT54296.1"/>
    <property type="molecule type" value="Genomic_DNA"/>
</dbReference>
<organism evidence="7 10">
    <name type="scientific">endosymbiont of Ridgeia piscesae</name>
    <dbReference type="NCBI Taxonomy" id="54398"/>
    <lineage>
        <taxon>Bacteria</taxon>
        <taxon>Pseudomonadati</taxon>
        <taxon>Pseudomonadota</taxon>
        <taxon>Gammaproteobacteria</taxon>
        <taxon>sulfur-oxidizing symbionts</taxon>
    </lineage>
</organism>
<keyword evidence="4" id="KW-0010">Activator</keyword>
<dbReference type="GO" id="GO:0032993">
    <property type="term" value="C:protein-DNA complex"/>
    <property type="evidence" value="ECO:0007669"/>
    <property type="project" value="TreeGrafter"/>
</dbReference>
<dbReference type="Pfam" id="PF03466">
    <property type="entry name" value="LysR_substrate"/>
    <property type="match status" value="1"/>
</dbReference>
<feature type="domain" description="HTH lysR-type" evidence="6">
    <location>
        <begin position="1"/>
        <end position="58"/>
    </location>
</feature>
<dbReference type="OrthoDB" id="5297026at2"/>
<keyword evidence="2" id="KW-0805">Transcription regulation</keyword>
<dbReference type="PATRIC" id="fig|54398.3.peg.919"/>
<dbReference type="InterPro" id="IPR036390">
    <property type="entry name" value="WH_DNA-bd_sf"/>
</dbReference>
<dbReference type="Proteomes" id="UP000051634">
    <property type="component" value="Unassembled WGS sequence"/>
</dbReference>
<dbReference type="Proteomes" id="UP000051276">
    <property type="component" value="Unassembled WGS sequence"/>
</dbReference>
<protein>
    <submittedName>
        <fullName evidence="7">DNA-binding transcriptional regulator, LysR family</fullName>
    </submittedName>
    <submittedName>
        <fullName evidence="8">LysR family transcriptional regulator</fullName>
    </submittedName>
</protein>
<dbReference type="Pfam" id="PF00126">
    <property type="entry name" value="HTH_1"/>
    <property type="match status" value="1"/>
</dbReference>
<dbReference type="Gene3D" id="3.40.190.10">
    <property type="entry name" value="Periplasmic binding protein-like II"/>
    <property type="match status" value="2"/>
</dbReference>
<comment type="caution">
    <text evidence="7">The sequence shown here is derived from an EMBL/GenBank/DDBJ whole genome shotgun (WGS) entry which is preliminary data.</text>
</comment>
<dbReference type="GO" id="GO:0003700">
    <property type="term" value="F:DNA-binding transcription factor activity"/>
    <property type="evidence" value="ECO:0007669"/>
    <property type="project" value="InterPro"/>
</dbReference>
<dbReference type="InterPro" id="IPR036388">
    <property type="entry name" value="WH-like_DNA-bd_sf"/>
</dbReference>
<reference evidence="9 10" key="1">
    <citation type="submission" date="2015-11" db="EMBL/GenBank/DDBJ databases">
        <title>The genome of Candidatus Endoriftia persephone in Ridgeia piscesae and population structure of the North Eastern Pacific vestimentiferan symbionts.</title>
        <authorList>
            <person name="Perez M."/>
            <person name="Juniper K.S."/>
        </authorList>
    </citation>
    <scope>NUCLEOTIDE SEQUENCE [LARGE SCALE GENOMIC DNA]</scope>
    <source>
        <strain evidence="8">Ind10</strain>
        <strain evidence="7">Ind11</strain>
    </source>
</reference>
<dbReference type="STRING" id="54398.Ga0074115_10457"/>
<accession>A0A0T5YUP6</accession>
<name>A0A0T5YUP6_9GAMM</name>
<dbReference type="PANTHER" id="PTHR30346">
    <property type="entry name" value="TRANSCRIPTIONAL DUAL REGULATOR HCAR-RELATED"/>
    <property type="match status" value="1"/>
</dbReference>
<sequence length="305" mass="33939">MNLRDLSYLVAVAETGHFGRAAEHCFVSQPTLSNQIKKLEKSLGVTLFERTNRSVRVTPVGEVIIEHARRSIQEAEAIKHIAEGFHDPFSGPLRLGAIPTLSPYLIPLILKPLRERYPKLQLALTDEVTASLTDKLANHEIDAALLATPIKAPGYDSLLLFDEPFWLAHLSKHPLYTKDEISCEDLAEVEMLLLSDVHCLSGQIMSVCPHQRSSQEYLRAFGMETLIRLVAAGYGCTLVPALTVHGSGLIGSGVIARKLEIPTAFRRIRLVYRSSFPRKTMLQGLAQLIDEQLPNTVRRLDADME</sequence>
<dbReference type="AlphaFoldDB" id="A0A0T5YUP6"/>
<dbReference type="EMBL" id="LMXI01000001">
    <property type="protein sequence ID" value="KRT60312.1"/>
    <property type="molecule type" value="Genomic_DNA"/>
</dbReference>
<keyword evidence="3 7" id="KW-0238">DNA-binding</keyword>
<evidence type="ECO:0000256" key="4">
    <source>
        <dbReference type="ARBA" id="ARBA00023159"/>
    </source>
</evidence>
<dbReference type="InterPro" id="IPR005119">
    <property type="entry name" value="LysR_subst-bd"/>
</dbReference>
<dbReference type="InterPro" id="IPR000847">
    <property type="entry name" value="LysR_HTH_N"/>
</dbReference>
<evidence type="ECO:0000256" key="2">
    <source>
        <dbReference type="ARBA" id="ARBA00023015"/>
    </source>
</evidence>